<dbReference type="PROSITE" id="PS50928">
    <property type="entry name" value="ABC_TM1"/>
    <property type="match status" value="1"/>
</dbReference>
<feature type="transmembrane region" description="Helical" evidence="7">
    <location>
        <begin position="244"/>
        <end position="269"/>
    </location>
</feature>
<organism evidence="9 10">
    <name type="scientific">Anaerocolumna jejuensis DSM 15929</name>
    <dbReference type="NCBI Taxonomy" id="1121322"/>
    <lineage>
        <taxon>Bacteria</taxon>
        <taxon>Bacillati</taxon>
        <taxon>Bacillota</taxon>
        <taxon>Clostridia</taxon>
        <taxon>Lachnospirales</taxon>
        <taxon>Lachnospiraceae</taxon>
        <taxon>Anaerocolumna</taxon>
    </lineage>
</organism>
<dbReference type="OrthoDB" id="9787837at2"/>
<proteinExistence type="inferred from homology"/>
<comment type="similarity">
    <text evidence="7">Belongs to the binding-protein-dependent transport system permease family.</text>
</comment>
<reference evidence="9 10" key="1">
    <citation type="submission" date="2016-11" db="EMBL/GenBank/DDBJ databases">
        <authorList>
            <person name="Jaros S."/>
            <person name="Januszkiewicz K."/>
            <person name="Wedrychowicz H."/>
        </authorList>
    </citation>
    <scope>NUCLEOTIDE SEQUENCE [LARGE SCALE GENOMIC DNA]</scope>
    <source>
        <strain evidence="9 10">DSM 15929</strain>
    </source>
</reference>
<feature type="transmembrane region" description="Helical" evidence="7">
    <location>
        <begin position="77"/>
        <end position="99"/>
    </location>
</feature>
<dbReference type="Proteomes" id="UP000184386">
    <property type="component" value="Unassembled WGS sequence"/>
</dbReference>
<feature type="transmembrane region" description="Helical" evidence="7">
    <location>
        <begin position="12"/>
        <end position="33"/>
    </location>
</feature>
<keyword evidence="5 7" id="KW-1133">Transmembrane helix</keyword>
<evidence type="ECO:0000256" key="7">
    <source>
        <dbReference type="RuleBase" id="RU363032"/>
    </source>
</evidence>
<feature type="domain" description="ABC transmembrane type-1" evidence="8">
    <location>
        <begin position="73"/>
        <end position="265"/>
    </location>
</feature>
<evidence type="ECO:0000256" key="4">
    <source>
        <dbReference type="ARBA" id="ARBA00022692"/>
    </source>
</evidence>
<evidence type="ECO:0000256" key="5">
    <source>
        <dbReference type="ARBA" id="ARBA00022989"/>
    </source>
</evidence>
<dbReference type="RefSeq" id="WP_073279014.1">
    <property type="nucleotide sequence ID" value="NZ_FRAC01000025.1"/>
</dbReference>
<evidence type="ECO:0000259" key="8">
    <source>
        <dbReference type="PROSITE" id="PS50928"/>
    </source>
</evidence>
<dbReference type="SUPFAM" id="SSF161098">
    <property type="entry name" value="MetI-like"/>
    <property type="match status" value="1"/>
</dbReference>
<evidence type="ECO:0000256" key="3">
    <source>
        <dbReference type="ARBA" id="ARBA00022475"/>
    </source>
</evidence>
<dbReference type="GO" id="GO:0055085">
    <property type="term" value="P:transmembrane transport"/>
    <property type="evidence" value="ECO:0007669"/>
    <property type="project" value="InterPro"/>
</dbReference>
<dbReference type="Pfam" id="PF00528">
    <property type="entry name" value="BPD_transp_1"/>
    <property type="match status" value="1"/>
</dbReference>
<keyword evidence="3" id="KW-1003">Cell membrane</keyword>
<accession>A0A1M6YIP5</accession>
<evidence type="ECO:0000256" key="1">
    <source>
        <dbReference type="ARBA" id="ARBA00004651"/>
    </source>
</evidence>
<keyword evidence="4 7" id="KW-0812">Transmembrane</keyword>
<sequence>MGKKRKQKINLTARYVLILVFCIPMLFPLLWMLTTALKDNAAVFKVPPQLIPSEFHWENFTAGLAKVKFGRKFLNSLFISVIVSIGQICSCMSVGYALARLKFKGKKLWFYLIVGSMMIPGMVTVIPVFRLWAALGAYGTWWPMIIPGFLGAPFQTFLARQFMTTIPKSYDDAARIDGANRLQILVHIIAPMSKPLITVIAIQAFQGAWNDYLTPLLYVISKPEKWTLALGVGRMTSSTYGTQWNLFMAADIMYMLPILIIFFFCQNYFMEGLGSMNNSGVK</sequence>
<keyword evidence="2 7" id="KW-0813">Transport</keyword>
<keyword evidence="10" id="KW-1185">Reference proteome</keyword>
<gene>
    <name evidence="9" type="ORF">SAMN02745136_04279</name>
</gene>
<feature type="transmembrane region" description="Helical" evidence="7">
    <location>
        <begin position="108"/>
        <end position="129"/>
    </location>
</feature>
<evidence type="ECO:0000256" key="6">
    <source>
        <dbReference type="ARBA" id="ARBA00023136"/>
    </source>
</evidence>
<dbReference type="InterPro" id="IPR035906">
    <property type="entry name" value="MetI-like_sf"/>
</dbReference>
<evidence type="ECO:0000256" key="2">
    <source>
        <dbReference type="ARBA" id="ARBA00022448"/>
    </source>
</evidence>
<evidence type="ECO:0000313" key="10">
    <source>
        <dbReference type="Proteomes" id="UP000184386"/>
    </source>
</evidence>
<name>A0A1M6YIP5_9FIRM</name>
<dbReference type="InterPro" id="IPR000515">
    <property type="entry name" value="MetI-like"/>
</dbReference>
<keyword evidence="9" id="KW-0762">Sugar transport</keyword>
<protein>
    <submittedName>
        <fullName evidence="9">Multiple sugar transport system permease protein</fullName>
    </submittedName>
</protein>
<dbReference type="AlphaFoldDB" id="A0A1M6YIP5"/>
<feature type="transmembrane region" description="Helical" evidence="7">
    <location>
        <begin position="141"/>
        <end position="159"/>
    </location>
</feature>
<dbReference type="PANTHER" id="PTHR43744:SF12">
    <property type="entry name" value="ABC TRANSPORTER PERMEASE PROTEIN MG189-RELATED"/>
    <property type="match status" value="1"/>
</dbReference>
<dbReference type="Gene3D" id="1.10.3720.10">
    <property type="entry name" value="MetI-like"/>
    <property type="match status" value="1"/>
</dbReference>
<dbReference type="EMBL" id="FRAC01000025">
    <property type="protein sequence ID" value="SHL17879.1"/>
    <property type="molecule type" value="Genomic_DNA"/>
</dbReference>
<comment type="subcellular location">
    <subcellularLocation>
        <location evidence="1 7">Cell membrane</location>
        <topology evidence="1 7">Multi-pass membrane protein</topology>
    </subcellularLocation>
</comment>
<dbReference type="PANTHER" id="PTHR43744">
    <property type="entry name" value="ABC TRANSPORTER PERMEASE PROTEIN MG189-RELATED-RELATED"/>
    <property type="match status" value="1"/>
</dbReference>
<dbReference type="GO" id="GO:0005886">
    <property type="term" value="C:plasma membrane"/>
    <property type="evidence" value="ECO:0007669"/>
    <property type="project" value="UniProtKB-SubCell"/>
</dbReference>
<dbReference type="CDD" id="cd06261">
    <property type="entry name" value="TM_PBP2"/>
    <property type="match status" value="1"/>
</dbReference>
<evidence type="ECO:0000313" key="9">
    <source>
        <dbReference type="EMBL" id="SHL17879.1"/>
    </source>
</evidence>
<dbReference type="STRING" id="1121322.SAMN02745136_04279"/>
<keyword evidence="6 7" id="KW-0472">Membrane</keyword>